<reference evidence="2 3" key="1">
    <citation type="submission" date="2018-09" db="EMBL/GenBank/DDBJ databases">
        <title>Phylogeny of the Shewanellaceae, and recommendation for two new genera, Pseudoshewanella and Parashewanella.</title>
        <authorList>
            <person name="Wang G."/>
        </authorList>
    </citation>
    <scope>NUCLEOTIDE SEQUENCE [LARGE SCALE GENOMIC DNA]</scope>
    <source>
        <strain evidence="2 3">C51</strain>
    </source>
</reference>
<dbReference type="Proteomes" id="UP000281474">
    <property type="component" value="Unassembled WGS sequence"/>
</dbReference>
<evidence type="ECO:0000313" key="2">
    <source>
        <dbReference type="EMBL" id="RLV59944.1"/>
    </source>
</evidence>
<protein>
    <submittedName>
        <fullName evidence="2">Isocitrate lyase/phosphoenolpyruvate mutase family protein</fullName>
    </submittedName>
</protein>
<dbReference type="SUPFAM" id="SSF51621">
    <property type="entry name" value="Phosphoenolpyruvate/pyruvate domain"/>
    <property type="match status" value="1"/>
</dbReference>
<sequence length="252" mass="28087">MEFKELHYQSNALLVANVWDVFSAQLAAKSGYSAIGTSSAAIAKSRGVEDGENIPFSELVSLAKNIITQTSLPLTVDIEAGYSREPQEIIDNIVALARVGVVGINIEDSVVEEKRLLKDPIEFSELVSRIKQTLSELDLPIFINVRTDTFLIPVEEPLAETLKRIRLYEESGADGMFIPCIVEESDIISVVSTTGLPVNVMCMPSLPHFQKLNEIGVKRISMGNFIFENMYSHFEKSLVRIKEEKSFQSIFQ</sequence>
<keyword evidence="1" id="KW-0479">Metal-binding</keyword>
<dbReference type="EMBL" id="QZEI01000024">
    <property type="protein sequence ID" value="RLV59944.1"/>
    <property type="molecule type" value="Genomic_DNA"/>
</dbReference>
<keyword evidence="3" id="KW-1185">Reference proteome</keyword>
<dbReference type="CDD" id="cd00377">
    <property type="entry name" value="ICL_PEPM"/>
    <property type="match status" value="1"/>
</dbReference>
<dbReference type="GO" id="GO:0046872">
    <property type="term" value="F:metal ion binding"/>
    <property type="evidence" value="ECO:0007669"/>
    <property type="project" value="UniProtKB-KW"/>
</dbReference>
<keyword evidence="2" id="KW-0456">Lyase</keyword>
<dbReference type="InterPro" id="IPR040442">
    <property type="entry name" value="Pyrv_kinase-like_dom_sf"/>
</dbReference>
<dbReference type="PANTHER" id="PTHR42905:SF16">
    <property type="entry name" value="CARBOXYPHOSPHONOENOLPYRUVATE PHOSPHONOMUTASE-LIKE PROTEIN (AFU_ORTHOLOGUE AFUA_5G07230)"/>
    <property type="match status" value="1"/>
</dbReference>
<dbReference type="InterPro" id="IPR039556">
    <property type="entry name" value="ICL/PEPM"/>
</dbReference>
<dbReference type="Gene3D" id="3.20.20.60">
    <property type="entry name" value="Phosphoenolpyruvate-binding domains"/>
    <property type="match status" value="1"/>
</dbReference>
<dbReference type="PANTHER" id="PTHR42905">
    <property type="entry name" value="PHOSPHOENOLPYRUVATE CARBOXYLASE"/>
    <property type="match status" value="1"/>
</dbReference>
<name>A0A3L8PX43_9GAMM</name>
<dbReference type="RefSeq" id="WP_121838805.1">
    <property type="nucleotide sequence ID" value="NZ_ML014773.1"/>
</dbReference>
<accession>A0A3L8PX43</accession>
<organism evidence="2 3">
    <name type="scientific">Parashewanella curva</name>
    <dbReference type="NCBI Taxonomy" id="2338552"/>
    <lineage>
        <taxon>Bacteria</taxon>
        <taxon>Pseudomonadati</taxon>
        <taxon>Pseudomonadota</taxon>
        <taxon>Gammaproteobacteria</taxon>
        <taxon>Alteromonadales</taxon>
        <taxon>Shewanellaceae</taxon>
        <taxon>Parashewanella</taxon>
    </lineage>
</organism>
<comment type="caution">
    <text evidence="2">The sequence shown here is derived from an EMBL/GenBank/DDBJ whole genome shotgun (WGS) entry which is preliminary data.</text>
</comment>
<proteinExistence type="predicted"/>
<keyword evidence="2" id="KW-0670">Pyruvate</keyword>
<evidence type="ECO:0000256" key="1">
    <source>
        <dbReference type="ARBA" id="ARBA00022723"/>
    </source>
</evidence>
<gene>
    <name evidence="2" type="ORF">D5018_09700</name>
</gene>
<dbReference type="InterPro" id="IPR015813">
    <property type="entry name" value="Pyrv/PenolPyrv_kinase-like_dom"/>
</dbReference>
<dbReference type="AlphaFoldDB" id="A0A3L8PX43"/>
<dbReference type="GO" id="GO:0016829">
    <property type="term" value="F:lyase activity"/>
    <property type="evidence" value="ECO:0007669"/>
    <property type="project" value="UniProtKB-KW"/>
</dbReference>
<evidence type="ECO:0000313" key="3">
    <source>
        <dbReference type="Proteomes" id="UP000281474"/>
    </source>
</evidence>
<dbReference type="OrthoDB" id="9780430at2"/>
<dbReference type="Pfam" id="PF13714">
    <property type="entry name" value="PEP_mutase"/>
    <property type="match status" value="1"/>
</dbReference>